<protein>
    <submittedName>
        <fullName evidence="1">Uncharacterized protein</fullName>
    </submittedName>
</protein>
<accession>A0AAV4VY93</accession>
<name>A0AAV4VY93_9ARAC</name>
<feature type="non-terminal residue" evidence="1">
    <location>
        <position position="41"/>
    </location>
</feature>
<dbReference type="Proteomes" id="UP001054837">
    <property type="component" value="Unassembled WGS sequence"/>
</dbReference>
<keyword evidence="2" id="KW-1185">Reference proteome</keyword>
<dbReference type="EMBL" id="BPLQ01013762">
    <property type="protein sequence ID" value="GIY74584.1"/>
    <property type="molecule type" value="Genomic_DNA"/>
</dbReference>
<evidence type="ECO:0000313" key="1">
    <source>
        <dbReference type="EMBL" id="GIY74584.1"/>
    </source>
</evidence>
<organism evidence="1 2">
    <name type="scientific">Caerostris darwini</name>
    <dbReference type="NCBI Taxonomy" id="1538125"/>
    <lineage>
        <taxon>Eukaryota</taxon>
        <taxon>Metazoa</taxon>
        <taxon>Ecdysozoa</taxon>
        <taxon>Arthropoda</taxon>
        <taxon>Chelicerata</taxon>
        <taxon>Arachnida</taxon>
        <taxon>Araneae</taxon>
        <taxon>Araneomorphae</taxon>
        <taxon>Entelegynae</taxon>
        <taxon>Araneoidea</taxon>
        <taxon>Araneidae</taxon>
        <taxon>Caerostris</taxon>
    </lineage>
</organism>
<gene>
    <name evidence="1" type="ORF">CDAR_494611</name>
</gene>
<dbReference type="AlphaFoldDB" id="A0AAV4VY93"/>
<comment type="caution">
    <text evidence="1">The sequence shown here is derived from an EMBL/GenBank/DDBJ whole genome shotgun (WGS) entry which is preliminary data.</text>
</comment>
<evidence type="ECO:0000313" key="2">
    <source>
        <dbReference type="Proteomes" id="UP001054837"/>
    </source>
</evidence>
<sequence length="41" mass="4701">MCAVFVPFSGITPKMPEFLMSKFKRPQIKRLKTDADSTQPK</sequence>
<reference evidence="1 2" key="1">
    <citation type="submission" date="2021-06" db="EMBL/GenBank/DDBJ databases">
        <title>Caerostris darwini draft genome.</title>
        <authorList>
            <person name="Kono N."/>
            <person name="Arakawa K."/>
        </authorList>
    </citation>
    <scope>NUCLEOTIDE SEQUENCE [LARGE SCALE GENOMIC DNA]</scope>
</reference>
<proteinExistence type="predicted"/>